<comment type="subcellular location">
    <subcellularLocation>
        <location evidence="1">Nucleus</location>
    </subcellularLocation>
</comment>
<protein>
    <recommendedName>
        <fullName evidence="5">Bromodomain associated domain-containing protein</fullName>
    </recommendedName>
</protein>
<dbReference type="PANTHER" id="PTHR46452">
    <property type="entry name" value="TRANSCRIPTION INITIATION FACTOR TFIID SUBUNIT 3"/>
    <property type="match status" value="1"/>
</dbReference>
<evidence type="ECO:0000256" key="4">
    <source>
        <dbReference type="ARBA" id="ARBA00023242"/>
    </source>
</evidence>
<dbReference type="PhylomeDB" id="A7SVA3"/>
<keyword evidence="7" id="KW-1185">Reference proteome</keyword>
<keyword evidence="3" id="KW-0804">Transcription</keyword>
<keyword evidence="4" id="KW-0539">Nucleus</keyword>
<dbReference type="PANTHER" id="PTHR46452:SF1">
    <property type="entry name" value="TRANSCRIPTION INITIATION FACTOR TFIID SUBUNIT 3"/>
    <property type="match status" value="1"/>
</dbReference>
<accession>A7SVA3</accession>
<dbReference type="STRING" id="45351.A7SVA3"/>
<proteinExistence type="predicted"/>
<organism evidence="6 7">
    <name type="scientific">Nematostella vectensis</name>
    <name type="common">Starlet sea anemone</name>
    <dbReference type="NCBI Taxonomy" id="45351"/>
    <lineage>
        <taxon>Eukaryota</taxon>
        <taxon>Metazoa</taxon>
        <taxon>Cnidaria</taxon>
        <taxon>Anthozoa</taxon>
        <taxon>Hexacorallia</taxon>
        <taxon>Actiniaria</taxon>
        <taxon>Edwardsiidae</taxon>
        <taxon>Nematostella</taxon>
    </lineage>
</organism>
<evidence type="ECO:0000313" key="7">
    <source>
        <dbReference type="Proteomes" id="UP000001593"/>
    </source>
</evidence>
<reference evidence="6 7" key="1">
    <citation type="journal article" date="2007" name="Science">
        <title>Sea anemone genome reveals ancestral eumetazoan gene repertoire and genomic organization.</title>
        <authorList>
            <person name="Putnam N.H."/>
            <person name="Srivastava M."/>
            <person name="Hellsten U."/>
            <person name="Dirks B."/>
            <person name="Chapman J."/>
            <person name="Salamov A."/>
            <person name="Terry A."/>
            <person name="Shapiro H."/>
            <person name="Lindquist E."/>
            <person name="Kapitonov V.V."/>
            <person name="Jurka J."/>
            <person name="Genikhovich G."/>
            <person name="Grigoriev I.V."/>
            <person name="Lucas S.M."/>
            <person name="Steele R.E."/>
            <person name="Finnerty J.R."/>
            <person name="Technau U."/>
            <person name="Martindale M.Q."/>
            <person name="Rokhsar D.S."/>
        </authorList>
    </citation>
    <scope>NUCLEOTIDE SEQUENCE [LARGE SCALE GENOMIC DNA]</scope>
    <source>
        <strain evidence="7">CH2 X CH6</strain>
    </source>
</reference>
<evidence type="ECO:0000256" key="2">
    <source>
        <dbReference type="ARBA" id="ARBA00023015"/>
    </source>
</evidence>
<dbReference type="eggNOG" id="KOG2389">
    <property type="taxonomic scope" value="Eukaryota"/>
</dbReference>
<dbReference type="Gene3D" id="1.10.20.10">
    <property type="entry name" value="Histone, subunit A"/>
    <property type="match status" value="1"/>
</dbReference>
<name>A7SVA3_NEMVE</name>
<evidence type="ECO:0000256" key="3">
    <source>
        <dbReference type="ARBA" id="ARBA00023163"/>
    </source>
</evidence>
<dbReference type="EMBL" id="DS469829">
    <property type="protein sequence ID" value="EDO32362.1"/>
    <property type="molecule type" value="Genomic_DNA"/>
</dbReference>
<dbReference type="Proteomes" id="UP000001593">
    <property type="component" value="Unassembled WGS sequence"/>
</dbReference>
<dbReference type="Pfam" id="PF07524">
    <property type="entry name" value="Bromo_TP"/>
    <property type="match status" value="1"/>
</dbReference>
<dbReference type="SMART" id="SM00576">
    <property type="entry name" value="BTP"/>
    <property type="match status" value="1"/>
</dbReference>
<keyword evidence="2" id="KW-0805">Transcription regulation</keyword>
<dbReference type="HOGENOM" id="CLU_159706_0_0_1"/>
<evidence type="ECO:0000256" key="1">
    <source>
        <dbReference type="ARBA" id="ARBA00004123"/>
    </source>
</evidence>
<dbReference type="KEGG" id="nve:5503377"/>
<gene>
    <name evidence="6" type="ORF">NEMVEDRAFT_v1g133899</name>
</gene>
<dbReference type="CDD" id="cd22916">
    <property type="entry name" value="HFD_TAF3"/>
    <property type="match status" value="1"/>
</dbReference>
<sequence length="130" mass="15064">MTERFNHFALRVAVAQICQSMGWDSLHKSTHDLLTDVMQKYMEEIAKSAHAYCQLYCHTEPNLDDLGLAFSDTGVLLNELEDYVTQVDQVHFFHQLPRFPKPKACLLHHPCNGEIAERAEYYHEHLPPLI</sequence>
<dbReference type="AlphaFoldDB" id="A7SVA3"/>
<dbReference type="GO" id="GO:0005634">
    <property type="term" value="C:nucleus"/>
    <property type="evidence" value="ECO:0007669"/>
    <property type="project" value="UniProtKB-SubCell"/>
</dbReference>
<evidence type="ECO:0000259" key="5">
    <source>
        <dbReference type="SMART" id="SM00576"/>
    </source>
</evidence>
<feature type="domain" description="Bromodomain associated" evidence="5">
    <location>
        <begin position="3"/>
        <end position="79"/>
    </location>
</feature>
<dbReference type="InterPro" id="IPR006565">
    <property type="entry name" value="BTP"/>
</dbReference>
<dbReference type="InterPro" id="IPR009072">
    <property type="entry name" value="Histone-fold"/>
</dbReference>
<dbReference type="GO" id="GO:0046982">
    <property type="term" value="F:protein heterodimerization activity"/>
    <property type="evidence" value="ECO:0007669"/>
    <property type="project" value="InterPro"/>
</dbReference>
<evidence type="ECO:0000313" key="6">
    <source>
        <dbReference type="EMBL" id="EDO32362.1"/>
    </source>
</evidence>
<dbReference type="OMA" id="MAECEPA"/>
<feature type="non-terminal residue" evidence="6">
    <location>
        <position position="1"/>
    </location>
</feature>
<dbReference type="InParanoid" id="A7SVA3"/>